<protein>
    <submittedName>
        <fullName evidence="11">Amino acid ABC transporter membrane protein 1 (PAAT family)</fullName>
    </submittedName>
</protein>
<gene>
    <name evidence="11" type="ORF">DFR47_102119</name>
</gene>
<dbReference type="CDD" id="cd06261">
    <property type="entry name" value="TM_PBP2"/>
    <property type="match status" value="1"/>
</dbReference>
<evidence type="ECO:0000256" key="1">
    <source>
        <dbReference type="ARBA" id="ARBA00004429"/>
    </source>
</evidence>
<dbReference type="EMBL" id="QNRH01000002">
    <property type="protein sequence ID" value="RBO97337.1"/>
    <property type="molecule type" value="Genomic_DNA"/>
</dbReference>
<dbReference type="InterPro" id="IPR010065">
    <property type="entry name" value="AA_ABC_transptr_permease_3TM"/>
</dbReference>
<sequence length="240" mass="25290">MKQLSFFEILSFGPDGWGHVLLTGALMSVALAVTGFLLGAVIGVFGAWAKISGGRVTRTIADGYTTVIRGIPDLLIIYLFYFGGSAAITAIGKLFGAEGFLGFPGFLAGMLAIAISCGAHHTEVFRGAFKAVAKGELEAATACGMGRWMKFRRIIAPLSLRHALPGLGNVWQVSLKESALVSVTGVVELLRQAQIGAGSTGLPFNFFLIAGALYLLISSISGGILQSAERYFSRGVRRAQ</sequence>
<dbReference type="AlphaFoldDB" id="A0A366E4T4"/>
<comment type="similarity">
    <text evidence="2">Belongs to the binding-protein-dependent transport system permease family. HisMQ subfamily.</text>
</comment>
<feature type="domain" description="ABC transmembrane type-1" evidence="10">
    <location>
        <begin position="25"/>
        <end position="225"/>
    </location>
</feature>
<dbReference type="SUPFAM" id="SSF161098">
    <property type="entry name" value="MetI-like"/>
    <property type="match status" value="1"/>
</dbReference>
<proteinExistence type="inferred from homology"/>
<organism evidence="11 12">
    <name type="scientific">Pseudochrobactrum asaccharolyticum</name>
    <dbReference type="NCBI Taxonomy" id="354351"/>
    <lineage>
        <taxon>Bacteria</taxon>
        <taxon>Pseudomonadati</taxon>
        <taxon>Pseudomonadota</taxon>
        <taxon>Alphaproteobacteria</taxon>
        <taxon>Hyphomicrobiales</taxon>
        <taxon>Brucellaceae</taxon>
        <taxon>Pseudochrobactrum</taxon>
    </lineage>
</organism>
<dbReference type="OrthoDB" id="9815029at2"/>
<feature type="transmembrane region" description="Helical" evidence="9">
    <location>
        <begin position="206"/>
        <end position="228"/>
    </location>
</feature>
<keyword evidence="5" id="KW-0997">Cell inner membrane</keyword>
<dbReference type="InterPro" id="IPR035906">
    <property type="entry name" value="MetI-like_sf"/>
</dbReference>
<keyword evidence="4" id="KW-1003">Cell membrane</keyword>
<dbReference type="InterPro" id="IPR051613">
    <property type="entry name" value="ABC_transp_permease_HisMQ"/>
</dbReference>
<name>A0A366E4T4_9HYPH</name>
<dbReference type="PANTHER" id="PTHR30133">
    <property type="entry name" value="CATIONIC AMINO ACID TRANSPORTER, MEMBRANE COMPONENT"/>
    <property type="match status" value="1"/>
</dbReference>
<evidence type="ECO:0000313" key="11">
    <source>
        <dbReference type="EMBL" id="RBO97337.1"/>
    </source>
</evidence>
<dbReference type="GO" id="GO:0043190">
    <property type="term" value="C:ATP-binding cassette (ABC) transporter complex"/>
    <property type="evidence" value="ECO:0007669"/>
    <property type="project" value="InterPro"/>
</dbReference>
<keyword evidence="12" id="KW-1185">Reference proteome</keyword>
<evidence type="ECO:0000259" key="10">
    <source>
        <dbReference type="PROSITE" id="PS50928"/>
    </source>
</evidence>
<comment type="subcellular location">
    <subcellularLocation>
        <location evidence="1">Cell inner membrane</location>
        <topology evidence="1">Multi-pass membrane protein</topology>
    </subcellularLocation>
    <subcellularLocation>
        <location evidence="9">Cell membrane</location>
        <topology evidence="9">Multi-pass membrane protein</topology>
    </subcellularLocation>
</comment>
<keyword evidence="6 9" id="KW-0812">Transmembrane</keyword>
<feature type="transmembrane region" description="Helical" evidence="9">
    <location>
        <begin position="101"/>
        <end position="120"/>
    </location>
</feature>
<keyword evidence="3 9" id="KW-0813">Transport</keyword>
<evidence type="ECO:0000256" key="7">
    <source>
        <dbReference type="ARBA" id="ARBA00022989"/>
    </source>
</evidence>
<evidence type="ECO:0000256" key="5">
    <source>
        <dbReference type="ARBA" id="ARBA00022519"/>
    </source>
</evidence>
<evidence type="ECO:0000313" key="12">
    <source>
        <dbReference type="Proteomes" id="UP000252893"/>
    </source>
</evidence>
<dbReference type="InterPro" id="IPR000515">
    <property type="entry name" value="MetI-like"/>
</dbReference>
<feature type="transmembrane region" description="Helical" evidence="9">
    <location>
        <begin position="20"/>
        <end position="48"/>
    </location>
</feature>
<accession>A0A366E4T4</accession>
<dbReference type="GO" id="GO:0022857">
    <property type="term" value="F:transmembrane transporter activity"/>
    <property type="evidence" value="ECO:0007669"/>
    <property type="project" value="InterPro"/>
</dbReference>
<evidence type="ECO:0000256" key="2">
    <source>
        <dbReference type="ARBA" id="ARBA00010072"/>
    </source>
</evidence>
<dbReference type="Gene3D" id="1.10.3720.10">
    <property type="entry name" value="MetI-like"/>
    <property type="match status" value="1"/>
</dbReference>
<evidence type="ECO:0000256" key="6">
    <source>
        <dbReference type="ARBA" id="ARBA00022692"/>
    </source>
</evidence>
<evidence type="ECO:0000256" key="8">
    <source>
        <dbReference type="ARBA" id="ARBA00023136"/>
    </source>
</evidence>
<dbReference type="RefSeq" id="WP_113943363.1">
    <property type="nucleotide sequence ID" value="NZ_JBHEEG010000002.1"/>
</dbReference>
<keyword evidence="7 9" id="KW-1133">Transmembrane helix</keyword>
<reference evidence="11 12" key="1">
    <citation type="submission" date="2018-06" db="EMBL/GenBank/DDBJ databases">
        <title>Genomic Encyclopedia of Type Strains, Phase IV (KMG-IV): sequencing the most valuable type-strain genomes for metagenomic binning, comparative biology and taxonomic classification.</title>
        <authorList>
            <person name="Goeker M."/>
        </authorList>
    </citation>
    <scope>NUCLEOTIDE SEQUENCE [LARGE SCALE GENOMIC DNA]</scope>
    <source>
        <strain evidence="11 12">DSM 25619</strain>
    </source>
</reference>
<keyword evidence="8 9" id="KW-0472">Membrane</keyword>
<evidence type="ECO:0000256" key="4">
    <source>
        <dbReference type="ARBA" id="ARBA00022475"/>
    </source>
</evidence>
<feature type="transmembrane region" description="Helical" evidence="9">
    <location>
        <begin position="75"/>
        <end position="95"/>
    </location>
</feature>
<dbReference type="Proteomes" id="UP000252893">
    <property type="component" value="Unassembled WGS sequence"/>
</dbReference>
<evidence type="ECO:0000256" key="9">
    <source>
        <dbReference type="RuleBase" id="RU363032"/>
    </source>
</evidence>
<comment type="caution">
    <text evidence="11">The sequence shown here is derived from an EMBL/GenBank/DDBJ whole genome shotgun (WGS) entry which is preliminary data.</text>
</comment>
<dbReference type="Pfam" id="PF00528">
    <property type="entry name" value="BPD_transp_1"/>
    <property type="match status" value="1"/>
</dbReference>
<evidence type="ECO:0000256" key="3">
    <source>
        <dbReference type="ARBA" id="ARBA00022448"/>
    </source>
</evidence>
<dbReference type="NCBIfam" id="TIGR01726">
    <property type="entry name" value="HEQRo_perm_3TM"/>
    <property type="match status" value="1"/>
</dbReference>
<dbReference type="PROSITE" id="PS50928">
    <property type="entry name" value="ABC_TM1"/>
    <property type="match status" value="1"/>
</dbReference>